<gene>
    <name evidence="4" type="primary">clpC2</name>
</gene>
<keyword evidence="4" id="KW-0645">Protease</keyword>
<evidence type="ECO:0000256" key="1">
    <source>
        <dbReference type="ARBA" id="ARBA00022741"/>
    </source>
</evidence>
<dbReference type="GO" id="GO:0006508">
    <property type="term" value="P:proteolysis"/>
    <property type="evidence" value="ECO:0007669"/>
    <property type="project" value="UniProtKB-KW"/>
</dbReference>
<feature type="domain" description="AAA+ ATPase" evidence="3">
    <location>
        <begin position="243"/>
        <end position="397"/>
    </location>
</feature>
<dbReference type="OrthoDB" id="367251at2759"/>
<protein>
    <submittedName>
        <fullName evidence="4">ATP-dependent Clp protease</fullName>
    </submittedName>
</protein>
<dbReference type="PANTHER" id="PTHR11638">
    <property type="entry name" value="ATP-DEPENDENT CLP PROTEASE"/>
    <property type="match status" value="1"/>
</dbReference>
<dbReference type="SMART" id="SM00382">
    <property type="entry name" value="AAA"/>
    <property type="match status" value="1"/>
</dbReference>
<dbReference type="Pfam" id="PF07724">
    <property type="entry name" value="AAA_2"/>
    <property type="match status" value="1"/>
</dbReference>
<dbReference type="CDD" id="cd19499">
    <property type="entry name" value="RecA-like_ClpB_Hsp104-like"/>
    <property type="match status" value="1"/>
</dbReference>
<dbReference type="InterPro" id="IPR003959">
    <property type="entry name" value="ATPase_AAA_core"/>
</dbReference>
<keyword evidence="4" id="KW-0933">Apicoplast</keyword>
<dbReference type="SUPFAM" id="SSF52540">
    <property type="entry name" value="P-loop containing nucleoside triphosphate hydrolases"/>
    <property type="match status" value="1"/>
</dbReference>
<evidence type="ECO:0000259" key="3">
    <source>
        <dbReference type="SMART" id="SM00382"/>
    </source>
</evidence>
<reference evidence="4" key="1">
    <citation type="submission" date="2014-04" db="EMBL/GenBank/DDBJ databases">
        <title>Structure and function of the apicoplast genome of the human pathogen Babesia microti.</title>
        <authorList>
            <person name="Garg A."/>
            <person name="Stein A."/>
            <person name="Zhao W."/>
            <person name="Dwivedi A."/>
            <person name="Frutos R."/>
            <person name="Cornillot E."/>
            <person name="Ben Mamoun C."/>
        </authorList>
    </citation>
    <scope>NUCLEOTIDE SEQUENCE [LARGE SCALE GENOMIC DNA]</scope>
    <source>
        <strain evidence="4">RI</strain>
    </source>
</reference>
<dbReference type="GO" id="GO:0008233">
    <property type="term" value="F:peptidase activity"/>
    <property type="evidence" value="ECO:0007669"/>
    <property type="project" value="UniProtKB-KW"/>
</dbReference>
<dbReference type="GO" id="GO:0034605">
    <property type="term" value="P:cellular response to heat"/>
    <property type="evidence" value="ECO:0007669"/>
    <property type="project" value="TreeGrafter"/>
</dbReference>
<evidence type="ECO:0000313" key="5">
    <source>
        <dbReference type="Proteomes" id="UP000002899"/>
    </source>
</evidence>
<keyword evidence="1" id="KW-0547">Nucleotide-binding</keyword>
<proteinExistence type="predicted"/>
<dbReference type="KEGG" id="bmic:B661_pgp09"/>
<keyword evidence="4" id="KW-0934">Plastid</keyword>
<keyword evidence="5" id="KW-1185">Reference proteome</keyword>
<dbReference type="Gene3D" id="3.40.50.300">
    <property type="entry name" value="P-loop containing nucleotide triphosphate hydrolases"/>
    <property type="match status" value="1"/>
</dbReference>
<accession>A0A068W7K3</accession>
<dbReference type="GO" id="GO:0005737">
    <property type="term" value="C:cytoplasm"/>
    <property type="evidence" value="ECO:0007669"/>
    <property type="project" value="TreeGrafter"/>
</dbReference>
<dbReference type="GeneID" id="32877919"/>
<evidence type="ECO:0000313" key="4">
    <source>
        <dbReference type="EMBL" id="CDR32608.1"/>
    </source>
</evidence>
<name>A0A068W7K3_BABMR</name>
<dbReference type="PANTHER" id="PTHR11638:SF18">
    <property type="entry name" value="HEAT SHOCK PROTEIN 104"/>
    <property type="match status" value="1"/>
</dbReference>
<organism evidence="4 5">
    <name type="scientific">Babesia microti (strain RI)</name>
    <dbReference type="NCBI Taxonomy" id="1133968"/>
    <lineage>
        <taxon>Eukaryota</taxon>
        <taxon>Sar</taxon>
        <taxon>Alveolata</taxon>
        <taxon>Apicomplexa</taxon>
        <taxon>Aconoidasida</taxon>
        <taxon>Piroplasmida</taxon>
        <taxon>Babesiidae</taxon>
        <taxon>Babesia</taxon>
    </lineage>
</organism>
<dbReference type="GO" id="GO:0005524">
    <property type="term" value="F:ATP binding"/>
    <property type="evidence" value="ECO:0007669"/>
    <property type="project" value="UniProtKB-KW"/>
</dbReference>
<dbReference type="PRINTS" id="PR00300">
    <property type="entry name" value="CLPPROTEASEA"/>
</dbReference>
<keyword evidence="2" id="KW-0067">ATP-binding</keyword>
<dbReference type="InterPro" id="IPR001270">
    <property type="entry name" value="ClpA/B"/>
</dbReference>
<dbReference type="EMBL" id="LK028575">
    <property type="protein sequence ID" value="CDR32608.1"/>
    <property type="molecule type" value="Genomic_DNA"/>
</dbReference>
<dbReference type="Proteomes" id="UP000002899">
    <property type="component" value="Apicoplast Pltd"/>
</dbReference>
<dbReference type="VEuPathDB" id="PiroplasmaDB:BmR1_api00480"/>
<dbReference type="InterPro" id="IPR027417">
    <property type="entry name" value="P-loop_NTPase"/>
</dbReference>
<keyword evidence="4" id="KW-0378">Hydrolase</keyword>
<dbReference type="AlphaFoldDB" id="A0A068W7K3"/>
<dbReference type="RefSeq" id="YP_009363177.1">
    <property type="nucleotide sequence ID" value="NC_034636.1"/>
</dbReference>
<dbReference type="GO" id="GO:0016887">
    <property type="term" value="F:ATP hydrolysis activity"/>
    <property type="evidence" value="ECO:0007669"/>
    <property type="project" value="InterPro"/>
</dbReference>
<dbReference type="InterPro" id="IPR050130">
    <property type="entry name" value="ClpA_ClpB"/>
</dbReference>
<dbReference type="InterPro" id="IPR003593">
    <property type="entry name" value="AAA+_ATPase"/>
</dbReference>
<geneLocation type="apicoplast" evidence="4"/>
<evidence type="ECO:0000256" key="2">
    <source>
        <dbReference type="ARBA" id="ARBA00022840"/>
    </source>
</evidence>
<sequence>MNQFFNKINYKNYIIIYFNNFILYNYKNYINLYKLIINDSKIYYYNFFRIYNIINFINLFFNNDIWIIECDYNNINLISKYFKNLIGYSNKGNILLYINYNNIKNINNIYSINNTFKRVIIIIKDLSKIKNIINNYLDYIYLNLKNKKIIFIINNDIEYNIVNDIILKKFNNNTFNIIKKINNKINIKINNYNNILNINFIDNTDICYKLLDRCIYGQDLIISVIKKNIKDIFNNFNKKNKKPLNSWLLCGPSGTGKTEIAKILSKSIYGNIGKLLKFDMSEYQESHSISKLIGTPPGYIGYTEGSRLINLINKNPYSIILFDEIEKAHKNINNIMLQILDEGILSSSTGVKGIFKYSFILFTSNLGQKNYIYDINNKKIYKKHILNSINNYFLPEFLNRINEILIFEYQNFNYLMKTLNKFFLEFEYVYNTNFIFSLISKNLLYNLLNNKLYGARILNKQSYKFISKLIELFYYINFNNSLNINNNKNILNIYKYNNNKSVNKGIFFKYNNNLI</sequence>